<dbReference type="InterPro" id="IPR002925">
    <property type="entry name" value="Dienelactn_hydro"/>
</dbReference>
<dbReference type="SUPFAM" id="SSF53474">
    <property type="entry name" value="alpha/beta-Hydrolases"/>
    <property type="match status" value="1"/>
</dbReference>
<gene>
    <name evidence="2" type="ORF">GC106_67740</name>
</gene>
<accession>A0ABX2FE08</accession>
<dbReference type="PANTHER" id="PTHR46623:SF6">
    <property type="entry name" value="ALPHA_BETA-HYDROLASES SUPERFAMILY PROTEIN"/>
    <property type="match status" value="1"/>
</dbReference>
<dbReference type="PANTHER" id="PTHR46623">
    <property type="entry name" value="CARBOXYMETHYLENEBUTENOLIDASE-RELATED"/>
    <property type="match status" value="1"/>
</dbReference>
<dbReference type="RefSeq" id="WP_173139805.1">
    <property type="nucleotide sequence ID" value="NZ_CBCSGW010000012.1"/>
</dbReference>
<dbReference type="InterPro" id="IPR051049">
    <property type="entry name" value="Dienelactone_hydrolase-like"/>
</dbReference>
<proteinExistence type="predicted"/>
<sequence length="258" mass="27322">MCYDRDARPPVPAVDTASVAVDELVLVSADGTAFAAFRADPARPDGAALVVLLDHRGLCPFYERLAVALAAHGHPAVVIDYFGRTAGTDHRRNENFPAPSDLAGLTRDGMDADLLAAARHVRERGAESVVALGFCLGGRLVFFASAPRYGLDGVIGFYGHPGTGGPYGPGPAQHASELSAPILGLFGGADEAIPPDVVEQFELALTAAGVPHTISSYPGAPHGFFDVRHDEHQATCESAWQLVQDFLRDRLTPERETT</sequence>
<dbReference type="Proteomes" id="UP000763557">
    <property type="component" value="Unassembled WGS sequence"/>
</dbReference>
<organism evidence="2 3">
    <name type="scientific">Kibdelosporangium persicum</name>
    <dbReference type="NCBI Taxonomy" id="2698649"/>
    <lineage>
        <taxon>Bacteria</taxon>
        <taxon>Bacillati</taxon>
        <taxon>Actinomycetota</taxon>
        <taxon>Actinomycetes</taxon>
        <taxon>Pseudonocardiales</taxon>
        <taxon>Pseudonocardiaceae</taxon>
        <taxon>Kibdelosporangium</taxon>
    </lineage>
</organism>
<evidence type="ECO:0000313" key="3">
    <source>
        <dbReference type="Proteomes" id="UP000763557"/>
    </source>
</evidence>
<dbReference type="InterPro" id="IPR029058">
    <property type="entry name" value="AB_hydrolase_fold"/>
</dbReference>
<evidence type="ECO:0000259" key="1">
    <source>
        <dbReference type="Pfam" id="PF01738"/>
    </source>
</evidence>
<comment type="caution">
    <text evidence="2">The sequence shown here is derived from an EMBL/GenBank/DDBJ whole genome shotgun (WGS) entry which is preliminary data.</text>
</comment>
<keyword evidence="3" id="KW-1185">Reference proteome</keyword>
<reference evidence="2 3" key="1">
    <citation type="submission" date="2020-01" db="EMBL/GenBank/DDBJ databases">
        <title>Kibdelosporangium persica a novel Actinomycetes from a hot desert in Iran.</title>
        <authorList>
            <person name="Safaei N."/>
            <person name="Zaburannyi N."/>
            <person name="Mueller R."/>
            <person name="Wink J."/>
        </authorList>
    </citation>
    <scope>NUCLEOTIDE SEQUENCE [LARGE SCALE GENOMIC DNA]</scope>
    <source>
        <strain evidence="2 3">4NS15</strain>
    </source>
</reference>
<feature type="domain" description="Dienelactone hydrolase" evidence="1">
    <location>
        <begin position="34"/>
        <end position="249"/>
    </location>
</feature>
<dbReference type="EMBL" id="JAAATY010000028">
    <property type="protein sequence ID" value="NRN69517.1"/>
    <property type="molecule type" value="Genomic_DNA"/>
</dbReference>
<dbReference type="Gene3D" id="3.40.50.1820">
    <property type="entry name" value="alpha/beta hydrolase"/>
    <property type="match status" value="1"/>
</dbReference>
<dbReference type="Pfam" id="PF01738">
    <property type="entry name" value="DLH"/>
    <property type="match status" value="1"/>
</dbReference>
<evidence type="ECO:0000313" key="2">
    <source>
        <dbReference type="EMBL" id="NRN69517.1"/>
    </source>
</evidence>
<protein>
    <submittedName>
        <fullName evidence="2">Carboxymethylenebutenolidase</fullName>
    </submittedName>
</protein>
<name>A0ABX2FE08_9PSEU</name>